<dbReference type="AlphaFoldDB" id="A0A6N4SUM4"/>
<gene>
    <name evidence="1" type="ordered locus">CHU_2950</name>
</gene>
<organism evidence="1 2">
    <name type="scientific">Cytophaga hutchinsonii (strain ATCC 33406 / DSM 1761 / CIP 103989 / NBRC 15051 / NCIMB 9469 / D465)</name>
    <dbReference type="NCBI Taxonomy" id="269798"/>
    <lineage>
        <taxon>Bacteria</taxon>
        <taxon>Pseudomonadati</taxon>
        <taxon>Bacteroidota</taxon>
        <taxon>Cytophagia</taxon>
        <taxon>Cytophagales</taxon>
        <taxon>Cytophagaceae</taxon>
        <taxon>Cytophaga</taxon>
    </lineage>
</organism>
<name>A0A6N4SUM4_CYTH3</name>
<accession>A0A6N4SUM4</accession>
<proteinExistence type="predicted"/>
<evidence type="ECO:0000313" key="2">
    <source>
        <dbReference type="Proteomes" id="UP000001822"/>
    </source>
</evidence>
<reference evidence="1 2" key="1">
    <citation type="journal article" date="2007" name="Appl. Environ. Microbiol.">
        <title>Genome sequence of the cellulolytic gliding bacterium Cytophaga hutchinsonii.</title>
        <authorList>
            <person name="Xie G."/>
            <person name="Bruce D.C."/>
            <person name="Challacombe J.F."/>
            <person name="Chertkov O."/>
            <person name="Detter J.C."/>
            <person name="Gilna P."/>
            <person name="Han C.S."/>
            <person name="Lucas S."/>
            <person name="Misra M."/>
            <person name="Myers G.L."/>
            <person name="Richardson P."/>
            <person name="Tapia R."/>
            <person name="Thayer N."/>
            <person name="Thompson L.S."/>
            <person name="Brettin T.S."/>
            <person name="Henrissat B."/>
            <person name="Wilson D.B."/>
            <person name="McBride M.J."/>
        </authorList>
    </citation>
    <scope>NUCLEOTIDE SEQUENCE [LARGE SCALE GENOMIC DNA]</scope>
    <source>
        <strain evidence="2">ATCC 33406 / DSM 1761 / CIP 103989 / NBRC 15051 / NCIMB 9469 / D465</strain>
    </source>
</reference>
<dbReference type="Proteomes" id="UP000001822">
    <property type="component" value="Chromosome"/>
</dbReference>
<keyword evidence="2" id="KW-1185">Reference proteome</keyword>
<sequence>MEITQKSILMLMFRIVDHASASSDIIRKHNNNLFLSDSDKQTLKVLAQLLITYKLKQQHAEK</sequence>
<evidence type="ECO:0000313" key="1">
    <source>
        <dbReference type="EMBL" id="ABG60192.1"/>
    </source>
</evidence>
<dbReference type="KEGG" id="chu:CHU_2950"/>
<protein>
    <submittedName>
        <fullName evidence="1">Uncharacterized protein</fullName>
    </submittedName>
</protein>
<dbReference type="EMBL" id="CP000383">
    <property type="protein sequence ID" value="ABG60192.1"/>
    <property type="molecule type" value="Genomic_DNA"/>
</dbReference>